<dbReference type="InterPro" id="IPR014794">
    <property type="entry name" value="DUF1779"/>
</dbReference>
<feature type="signal peptide" evidence="1">
    <location>
        <begin position="1"/>
        <end position="24"/>
    </location>
</feature>
<organism evidence="2 3">
    <name type="scientific">Kroppenstedtia pulmonis</name>
    <dbReference type="NCBI Taxonomy" id="1380685"/>
    <lineage>
        <taxon>Bacteria</taxon>
        <taxon>Bacillati</taxon>
        <taxon>Bacillota</taxon>
        <taxon>Bacilli</taxon>
        <taxon>Bacillales</taxon>
        <taxon>Thermoactinomycetaceae</taxon>
        <taxon>Kroppenstedtia</taxon>
    </lineage>
</organism>
<gene>
    <name evidence="2" type="ORF">GXN76_15410</name>
</gene>
<evidence type="ECO:0008006" key="4">
    <source>
        <dbReference type="Google" id="ProtNLM"/>
    </source>
</evidence>
<evidence type="ECO:0000313" key="3">
    <source>
        <dbReference type="Proteomes" id="UP000503088"/>
    </source>
</evidence>
<keyword evidence="1" id="KW-0732">Signal</keyword>
<reference evidence="2 3" key="1">
    <citation type="submission" date="2020-01" db="EMBL/GenBank/DDBJ databases">
        <authorList>
            <person name="Gulvik C.A."/>
            <person name="Batra D.G."/>
        </authorList>
    </citation>
    <scope>NUCLEOTIDE SEQUENCE [LARGE SCALE GENOMIC DNA]</scope>
    <source>
        <strain evidence="2 3">W9323</strain>
    </source>
</reference>
<name>A0A7D3XS33_9BACL</name>
<protein>
    <recommendedName>
        <fullName evidence="4">YwmB family TATA-box binding protein</fullName>
    </recommendedName>
</protein>
<feature type="chain" id="PRO_5038356593" description="YwmB family TATA-box binding protein" evidence="1">
    <location>
        <begin position="25"/>
        <end position="243"/>
    </location>
</feature>
<dbReference type="AlphaFoldDB" id="A0A7D3XS33"/>
<proteinExistence type="predicted"/>
<accession>A0A7D3XS33</accession>
<dbReference type="KEGG" id="kpul:GXN76_15410"/>
<dbReference type="Proteomes" id="UP000503088">
    <property type="component" value="Chromosome"/>
</dbReference>
<dbReference type="Gene3D" id="3.30.360.40">
    <property type="entry name" value="YwmB-like"/>
    <property type="match status" value="1"/>
</dbReference>
<evidence type="ECO:0000313" key="2">
    <source>
        <dbReference type="EMBL" id="QKG85702.1"/>
    </source>
</evidence>
<keyword evidence="3" id="KW-1185">Reference proteome</keyword>
<dbReference type="Pfam" id="PF08680">
    <property type="entry name" value="DUF1779"/>
    <property type="match status" value="1"/>
</dbReference>
<dbReference type="InterPro" id="IPR036209">
    <property type="entry name" value="YwmB-like_sf"/>
</dbReference>
<dbReference type="RefSeq" id="WP_173224621.1">
    <property type="nucleotide sequence ID" value="NZ_CP048104.1"/>
</dbReference>
<evidence type="ECO:0000256" key="1">
    <source>
        <dbReference type="SAM" id="SignalP"/>
    </source>
</evidence>
<dbReference type="EMBL" id="CP048104">
    <property type="protein sequence ID" value="QKG85702.1"/>
    <property type="molecule type" value="Genomic_DNA"/>
</dbReference>
<dbReference type="SUPFAM" id="SSF143842">
    <property type="entry name" value="YwmB-like"/>
    <property type="match status" value="1"/>
</dbReference>
<sequence>MWKSRLRVRLGILCPLVLLLAASAPLPQTETALVQLMEDVGAEPAFYMMHHGSRTTSAYGRAEVPQMMSRLAKDMDLGPVQSISVGDGLRWNASGYWTRNLRVELNVMNDKPQSNFVKPYISVRVEGRGLPDHRLSQARKRLVHVLRLHGIEPRTHFSVQGMVHSAEGISKKKIVDQVLTQLGAHEVESMKSSHTVSVSAYTPLFTGGLKTKGGRMNLQAAVKTSDDHRIILTLGTPIITIEY</sequence>